<dbReference type="STRING" id="329186.SAMN02927925_02285"/>
<proteinExistence type="predicted"/>
<evidence type="ECO:0000313" key="2">
    <source>
        <dbReference type="Proteomes" id="UP000182124"/>
    </source>
</evidence>
<dbReference type="AlphaFoldDB" id="A0A1G4W2V5"/>
<reference evidence="1 2" key="1">
    <citation type="submission" date="2016-10" db="EMBL/GenBank/DDBJ databases">
        <authorList>
            <person name="de Groot N.N."/>
        </authorList>
    </citation>
    <scope>NUCLEOTIDE SEQUENCE [LARGE SCALE GENOMIC DNA]</scope>
    <source>
        <strain evidence="1 2">CGMCC 1.3801</strain>
    </source>
</reference>
<sequence>MKKPKEVFIFYILLINNKRGVINRNPQCELLRLSVKKHISTIVNNHSITIDLHCFNTKSHC</sequence>
<accession>A0A1G4W2V5</accession>
<dbReference type="EMBL" id="FMTY01000006">
    <property type="protein sequence ID" value="SCX15857.1"/>
    <property type="molecule type" value="Genomic_DNA"/>
</dbReference>
<gene>
    <name evidence="1" type="ORF">SAMN02927925_02285</name>
</gene>
<dbReference type="Proteomes" id="UP000182124">
    <property type="component" value="Unassembled WGS sequence"/>
</dbReference>
<protein>
    <submittedName>
        <fullName evidence="1">Uncharacterized protein</fullName>
    </submittedName>
</protein>
<evidence type="ECO:0000313" key="1">
    <source>
        <dbReference type="EMBL" id="SCX15857.1"/>
    </source>
</evidence>
<organism evidence="1 2">
    <name type="scientific">Flavobacterium saliperosum</name>
    <dbReference type="NCBI Taxonomy" id="329186"/>
    <lineage>
        <taxon>Bacteria</taxon>
        <taxon>Pseudomonadati</taxon>
        <taxon>Bacteroidota</taxon>
        <taxon>Flavobacteriia</taxon>
        <taxon>Flavobacteriales</taxon>
        <taxon>Flavobacteriaceae</taxon>
        <taxon>Flavobacterium</taxon>
    </lineage>
</organism>
<name>A0A1G4W2V5_9FLAO</name>